<keyword evidence="3" id="KW-1185">Reference proteome</keyword>
<dbReference type="PANTHER" id="PTHR32385:SF15">
    <property type="entry name" value="INOSITOL PHOSPHOCERAMIDE MANNOSYLTRANSFERASE 1"/>
    <property type="match status" value="1"/>
</dbReference>
<dbReference type="OrthoDB" id="9802987at2"/>
<organism evidence="2 3">
    <name type="scientific">Clostridium pasteurianum BC1</name>
    <dbReference type="NCBI Taxonomy" id="86416"/>
    <lineage>
        <taxon>Bacteria</taxon>
        <taxon>Bacillati</taxon>
        <taxon>Bacillota</taxon>
        <taxon>Clostridia</taxon>
        <taxon>Eubacteriales</taxon>
        <taxon>Clostridiaceae</taxon>
        <taxon>Clostridium</taxon>
    </lineage>
</organism>
<dbReference type="AlphaFoldDB" id="R4K5P2"/>
<dbReference type="KEGG" id="cpas:Clopa_0835"/>
<evidence type="ECO:0000256" key="1">
    <source>
        <dbReference type="ARBA" id="ARBA00022679"/>
    </source>
</evidence>
<evidence type="ECO:0000313" key="2">
    <source>
        <dbReference type="EMBL" id="AGK95859.1"/>
    </source>
</evidence>
<dbReference type="PANTHER" id="PTHR32385">
    <property type="entry name" value="MANNOSYL PHOSPHORYLINOSITOL CERAMIDE SYNTHASE"/>
    <property type="match status" value="1"/>
</dbReference>
<evidence type="ECO:0000313" key="3">
    <source>
        <dbReference type="Proteomes" id="UP000013523"/>
    </source>
</evidence>
<reference evidence="2 3" key="1">
    <citation type="submission" date="2012-01" db="EMBL/GenBank/DDBJ databases">
        <title>Complete sequence of chromosome of Clostridium pasteurianum BC1.</title>
        <authorList>
            <consortium name="US DOE Joint Genome Institute"/>
            <person name="Lucas S."/>
            <person name="Han J."/>
            <person name="Lapidus A."/>
            <person name="Cheng J.-F."/>
            <person name="Goodwin L."/>
            <person name="Pitluck S."/>
            <person name="Peters L."/>
            <person name="Mikhailova N."/>
            <person name="Teshima H."/>
            <person name="Detter J.C."/>
            <person name="Han C."/>
            <person name="Tapia R."/>
            <person name="Land M."/>
            <person name="Hauser L."/>
            <person name="Kyrpides N."/>
            <person name="Ivanova N."/>
            <person name="Pagani I."/>
            <person name="Dunn J."/>
            <person name="Taghavi S."/>
            <person name="Francis A."/>
            <person name="van der Lelie D."/>
            <person name="Woyke T."/>
        </authorList>
    </citation>
    <scope>NUCLEOTIDE SEQUENCE [LARGE SCALE GENOMIC DNA]</scope>
    <source>
        <strain evidence="2 3">BC1</strain>
    </source>
</reference>
<gene>
    <name evidence="2" type="ORF">Clopa_0835</name>
</gene>
<dbReference type="Gene3D" id="3.90.550.20">
    <property type="match status" value="1"/>
</dbReference>
<dbReference type="SUPFAM" id="SSF53448">
    <property type="entry name" value="Nucleotide-diphospho-sugar transferases"/>
    <property type="match status" value="1"/>
</dbReference>
<name>R4K5P2_CLOPA</name>
<dbReference type="Proteomes" id="UP000013523">
    <property type="component" value="Chromosome"/>
</dbReference>
<proteinExistence type="predicted"/>
<dbReference type="eggNOG" id="COG3774">
    <property type="taxonomic scope" value="Bacteria"/>
</dbReference>
<dbReference type="PATRIC" id="fig|86416.3.peg.826"/>
<dbReference type="STRING" id="86416.Clopa_0835"/>
<dbReference type="GO" id="GO:0051999">
    <property type="term" value="P:mannosyl-inositol phosphorylceramide biosynthetic process"/>
    <property type="evidence" value="ECO:0007669"/>
    <property type="project" value="TreeGrafter"/>
</dbReference>
<accession>R4K5P2</accession>
<dbReference type="HOGENOM" id="CLU_073547_2_0_9"/>
<dbReference type="InterPro" id="IPR051706">
    <property type="entry name" value="Glycosyltransferase_domain"/>
</dbReference>
<dbReference type="InterPro" id="IPR007577">
    <property type="entry name" value="GlycoTrfase_DXD_sugar-bd_CS"/>
</dbReference>
<sequence length="251" mass="29980">MNIPKKIHYCWFGENPKSQLMKKCITSWKKNTDYEIIEWNEKNFDVHCHPFASESYKLKKYAFLSDFVRLNVIYEYGGIYLDTDVEMKKNFDEFLNNDMFLGFMFDCTLGTAIFGAKQGNGTIKKLLALYDNDPYSVNLNNNDLFTRFFMKEFSSFQLNNKLQTLNDGANDIIVYPKEYFERPTYNRNMGYSVHYYNGSWYNKKVGNFRKFIKFITGEVLYGKMSHYKALVTSPFYKIYLEQRKQNNYKQE</sequence>
<protein>
    <submittedName>
        <fullName evidence="2">Mannosyltransferase OCH1-like enzyme</fullName>
    </submittedName>
</protein>
<dbReference type="EMBL" id="CP003261">
    <property type="protein sequence ID" value="AGK95859.1"/>
    <property type="molecule type" value="Genomic_DNA"/>
</dbReference>
<dbReference type="InterPro" id="IPR029044">
    <property type="entry name" value="Nucleotide-diphossugar_trans"/>
</dbReference>
<dbReference type="Pfam" id="PF04488">
    <property type="entry name" value="Gly_transf_sug"/>
    <property type="match status" value="1"/>
</dbReference>
<keyword evidence="2" id="KW-0328">Glycosyltransferase</keyword>
<dbReference type="GO" id="GO:0016020">
    <property type="term" value="C:membrane"/>
    <property type="evidence" value="ECO:0007669"/>
    <property type="project" value="GOC"/>
</dbReference>
<dbReference type="GO" id="GO:0000030">
    <property type="term" value="F:mannosyltransferase activity"/>
    <property type="evidence" value="ECO:0007669"/>
    <property type="project" value="TreeGrafter"/>
</dbReference>
<keyword evidence="1 2" id="KW-0808">Transferase</keyword>